<sequence length="480" mass="53162">MKKLSLIALAVLAGISGSVVAANEESAASSLLINTVAQPESESSSTKPFTTFADVEEAQDGWSAFEDEGSYDDLEEKFKKVKEWFSAEPINNNRNNVYPKLVYDIKKFYEGIAGKAIDAAVAEAKKKKTEAEAAGITGEVKVDVIKDLEPLKGLKAVTDKMTTLLSKVAKEVKDEKNGRPHRLIIEELNDGLATLNEEFKKEVAKFDGNSDYNLKDAAKKFEASFNSDREKILEPFVEIATEEHLLSNFGASRNPTKPASENLINGANRYIDDVASVVEKERKIFDDARNKRVVTVNRVTGDIIRGMQNPAQLIQGILSIHDLAKDDIETARLLQALTDDKQNLRILENRLSINQHEIRLNQHDLRLNQHDLRLNQHDLRLNQHDLRIGILEQKFEKLDKKVNRGFSQLAAMSSVDLGVLDVRELGVGVGVGSYASSQAIALGVGFRPTANFHVNFKVAASPEKASKPTFGAGVVYKFKF</sequence>
<dbReference type="SUPFAM" id="SSF54523">
    <property type="entry name" value="Pili subunits"/>
    <property type="match status" value="1"/>
</dbReference>
<comment type="caution">
    <text evidence="10">The sequence shown here is derived from an EMBL/GenBank/DDBJ whole genome shotgun (WGS) entry which is preliminary data.</text>
</comment>
<evidence type="ECO:0000313" key="11">
    <source>
        <dbReference type="Proteomes" id="UP000190023"/>
    </source>
</evidence>
<evidence type="ECO:0000256" key="8">
    <source>
        <dbReference type="SAM" id="SignalP"/>
    </source>
</evidence>
<feature type="chain" id="PRO_5012639667" description="Trimeric autotransporter adhesin YadA-like C-terminal membrane anchor domain-containing protein" evidence="8">
    <location>
        <begin position="22"/>
        <end position="480"/>
    </location>
</feature>
<dbReference type="InterPro" id="IPR045584">
    <property type="entry name" value="Pilin-like"/>
</dbReference>
<feature type="signal peptide" evidence="8">
    <location>
        <begin position="1"/>
        <end position="21"/>
    </location>
</feature>
<proteinExistence type="predicted"/>
<dbReference type="Proteomes" id="UP000190023">
    <property type="component" value="Unassembled WGS sequence"/>
</dbReference>
<evidence type="ECO:0000256" key="3">
    <source>
        <dbReference type="ARBA" id="ARBA00022452"/>
    </source>
</evidence>
<keyword evidence="6" id="KW-0472">Membrane</keyword>
<dbReference type="AlphaFoldDB" id="A0A1T0B7M5"/>
<feature type="domain" description="Trimeric autotransporter adhesin YadA-like C-terminal membrane anchor" evidence="9">
    <location>
        <begin position="426"/>
        <end position="478"/>
    </location>
</feature>
<comment type="subcellular location">
    <subcellularLocation>
        <location evidence="2">Cell outer membrane</location>
    </subcellularLocation>
    <subcellularLocation>
        <location evidence="1">Cell surface</location>
    </subcellularLocation>
</comment>
<reference evidence="10 11" key="1">
    <citation type="submission" date="2017-02" db="EMBL/GenBank/DDBJ databases">
        <title>Draft genome sequence of Haemophilus felis CCUG 31170 type strain.</title>
        <authorList>
            <person name="Engstrom-Jakobsson H."/>
            <person name="Salva-Serra F."/>
            <person name="Thorell K."/>
            <person name="Gonzales-Siles L."/>
            <person name="Karlsson R."/>
            <person name="Boulund F."/>
            <person name="Engstrand L."/>
            <person name="Kristiansson E."/>
            <person name="Moore E."/>
        </authorList>
    </citation>
    <scope>NUCLEOTIDE SEQUENCE [LARGE SCALE GENOMIC DNA]</scope>
    <source>
        <strain evidence="10 11">CCUG 31170</strain>
    </source>
</reference>
<accession>A0A1T0B7M5</accession>
<keyword evidence="5 8" id="KW-0732">Signal</keyword>
<keyword evidence="3" id="KW-1134">Transmembrane beta strand</keyword>
<evidence type="ECO:0000256" key="2">
    <source>
        <dbReference type="ARBA" id="ARBA00004442"/>
    </source>
</evidence>
<protein>
    <recommendedName>
        <fullName evidence="9">Trimeric autotransporter adhesin YadA-like C-terminal membrane anchor domain-containing protein</fullName>
    </recommendedName>
</protein>
<evidence type="ECO:0000313" key="10">
    <source>
        <dbReference type="EMBL" id="OOS06203.1"/>
    </source>
</evidence>
<evidence type="ECO:0000256" key="6">
    <source>
        <dbReference type="ARBA" id="ARBA00023136"/>
    </source>
</evidence>
<keyword evidence="7" id="KW-0998">Cell outer membrane</keyword>
<keyword evidence="11" id="KW-1185">Reference proteome</keyword>
<dbReference type="Gene3D" id="3.30.1300.30">
    <property type="entry name" value="GSPII I/J protein-like"/>
    <property type="match status" value="1"/>
</dbReference>
<evidence type="ECO:0000256" key="1">
    <source>
        <dbReference type="ARBA" id="ARBA00004241"/>
    </source>
</evidence>
<keyword evidence="4" id="KW-0812">Transmembrane</keyword>
<dbReference type="GO" id="GO:0009986">
    <property type="term" value="C:cell surface"/>
    <property type="evidence" value="ECO:0007669"/>
    <property type="project" value="UniProtKB-SubCell"/>
</dbReference>
<evidence type="ECO:0000259" key="9">
    <source>
        <dbReference type="Pfam" id="PF03895"/>
    </source>
</evidence>
<organism evidence="10 11">
    <name type="scientific">[Haemophilus] felis</name>
    <dbReference type="NCBI Taxonomy" id="123822"/>
    <lineage>
        <taxon>Bacteria</taxon>
        <taxon>Pseudomonadati</taxon>
        <taxon>Pseudomonadota</taxon>
        <taxon>Gammaproteobacteria</taxon>
        <taxon>Pasteurellales</taxon>
        <taxon>Pasteurellaceae</taxon>
    </lineage>
</organism>
<evidence type="ECO:0000256" key="5">
    <source>
        <dbReference type="ARBA" id="ARBA00022729"/>
    </source>
</evidence>
<evidence type="ECO:0000256" key="4">
    <source>
        <dbReference type="ARBA" id="ARBA00022692"/>
    </source>
</evidence>
<dbReference type="Pfam" id="PF03895">
    <property type="entry name" value="YadA_anchor"/>
    <property type="match status" value="1"/>
</dbReference>
<gene>
    <name evidence="10" type="ORF">B0188_02485</name>
</gene>
<dbReference type="InterPro" id="IPR005594">
    <property type="entry name" value="YadA_C"/>
</dbReference>
<evidence type="ECO:0000256" key="7">
    <source>
        <dbReference type="ARBA" id="ARBA00023237"/>
    </source>
</evidence>
<dbReference type="GO" id="GO:0009279">
    <property type="term" value="C:cell outer membrane"/>
    <property type="evidence" value="ECO:0007669"/>
    <property type="project" value="UniProtKB-SubCell"/>
</dbReference>
<name>A0A1T0B7M5_9PAST</name>
<dbReference type="STRING" id="123822.B0188_02485"/>
<dbReference type="EMBL" id="MUYB01000009">
    <property type="protein sequence ID" value="OOS06203.1"/>
    <property type="molecule type" value="Genomic_DNA"/>
</dbReference>